<evidence type="ECO:0000313" key="8">
    <source>
        <dbReference type="EMBL" id="MFC3293142.1"/>
    </source>
</evidence>
<gene>
    <name evidence="8" type="primary">fliD</name>
    <name evidence="8" type="ORF">ACFOEI_13890</name>
</gene>
<keyword evidence="8" id="KW-0966">Cell projection</keyword>
<evidence type="ECO:0000256" key="4">
    <source>
        <dbReference type="ARBA" id="ARBA00023143"/>
    </source>
</evidence>
<keyword evidence="9" id="KW-1185">Reference proteome</keyword>
<reference evidence="9" key="1">
    <citation type="journal article" date="2019" name="Int. J. Syst. Evol. Microbiol.">
        <title>The Global Catalogue of Microorganisms (GCM) 10K type strain sequencing project: providing services to taxonomists for standard genome sequencing and annotation.</title>
        <authorList>
            <consortium name="The Broad Institute Genomics Platform"/>
            <consortium name="The Broad Institute Genome Sequencing Center for Infectious Disease"/>
            <person name="Wu L."/>
            <person name="Ma J."/>
        </authorList>
    </citation>
    <scope>NUCLEOTIDE SEQUENCE [LARGE SCALE GENOMIC DNA]</scope>
    <source>
        <strain evidence="9">KCTC 12847</strain>
    </source>
</reference>
<organism evidence="8 9">
    <name type="scientific">Modicisalibacter luteus</name>
    <dbReference type="NCBI Taxonomy" id="453962"/>
    <lineage>
        <taxon>Bacteria</taxon>
        <taxon>Pseudomonadati</taxon>
        <taxon>Pseudomonadota</taxon>
        <taxon>Gammaproteobacteria</taxon>
        <taxon>Oceanospirillales</taxon>
        <taxon>Halomonadaceae</taxon>
        <taxon>Modicisalibacter</taxon>
    </lineage>
</organism>
<dbReference type="InterPro" id="IPR010809">
    <property type="entry name" value="FliD_C"/>
</dbReference>
<dbReference type="Pfam" id="PF07196">
    <property type="entry name" value="Flagellin_IN"/>
    <property type="match status" value="1"/>
</dbReference>
<dbReference type="InterPro" id="IPR010810">
    <property type="entry name" value="Flagellin_hook_IN_motif"/>
</dbReference>
<dbReference type="InterPro" id="IPR040026">
    <property type="entry name" value="FliD"/>
</dbReference>
<dbReference type="RefSeq" id="WP_019018444.1">
    <property type="nucleotide sequence ID" value="NZ_BMXD01000001.1"/>
</dbReference>
<protein>
    <recommendedName>
        <fullName evidence="5">Flagellar hook-associated protein 2</fullName>
        <shortName evidence="5">HAP2</shortName>
    </recommendedName>
    <alternativeName>
        <fullName evidence="5">Flagellar cap protein</fullName>
    </alternativeName>
</protein>
<dbReference type="Pfam" id="PF07195">
    <property type="entry name" value="FliD_C"/>
    <property type="match status" value="1"/>
</dbReference>
<comment type="subcellular location">
    <subcellularLocation>
        <location evidence="5">Secreted</location>
    </subcellularLocation>
    <subcellularLocation>
        <location evidence="5">Bacterial flagellum</location>
    </subcellularLocation>
</comment>
<evidence type="ECO:0000256" key="2">
    <source>
        <dbReference type="ARBA" id="ARBA00011255"/>
    </source>
</evidence>
<proteinExistence type="inferred from homology"/>
<comment type="function">
    <text evidence="5">Required for morphogenesis and for the elongation of the flagellar filament by facilitating polymerization of the flagellin monomers at the tip of growing filament. Forms a capping structure, which prevents flagellin subunits (transported through the central channel of the flagellum) from leaking out without polymerization at the distal end.</text>
</comment>
<evidence type="ECO:0000256" key="1">
    <source>
        <dbReference type="ARBA" id="ARBA00009764"/>
    </source>
</evidence>
<keyword evidence="3" id="KW-0175">Coiled coil</keyword>
<feature type="domain" description="Flagellar hook-associated protein 2 C-terminal" evidence="7">
    <location>
        <begin position="211"/>
        <end position="435"/>
    </location>
</feature>
<keyword evidence="4 5" id="KW-0975">Bacterial flagellum</keyword>
<feature type="domain" description="Flagellar hook-associated protein 2 N-terminal" evidence="6">
    <location>
        <begin position="11"/>
        <end position="106"/>
    </location>
</feature>
<comment type="similarity">
    <text evidence="1 5">Belongs to the FliD family.</text>
</comment>
<keyword evidence="8" id="KW-0282">Flagellum</keyword>
<accession>A0ABV7M2Q0</accession>
<comment type="caution">
    <text evidence="8">The sequence shown here is derived from an EMBL/GenBank/DDBJ whole genome shotgun (WGS) entry which is preliminary data.</text>
</comment>
<keyword evidence="8" id="KW-0969">Cilium</keyword>
<dbReference type="PANTHER" id="PTHR30288:SF0">
    <property type="entry name" value="FLAGELLAR HOOK-ASSOCIATED PROTEIN 2"/>
    <property type="match status" value="1"/>
</dbReference>
<name>A0ABV7M2Q0_9GAMM</name>
<dbReference type="NCBIfam" id="NF005955">
    <property type="entry name" value="PRK08032.1"/>
    <property type="match status" value="1"/>
</dbReference>
<dbReference type="EMBL" id="JBHRUH010000031">
    <property type="protein sequence ID" value="MFC3293142.1"/>
    <property type="molecule type" value="Genomic_DNA"/>
</dbReference>
<evidence type="ECO:0000256" key="5">
    <source>
        <dbReference type="RuleBase" id="RU362066"/>
    </source>
</evidence>
<evidence type="ECO:0000313" key="9">
    <source>
        <dbReference type="Proteomes" id="UP001595640"/>
    </source>
</evidence>
<evidence type="ECO:0000259" key="6">
    <source>
        <dbReference type="Pfam" id="PF02465"/>
    </source>
</evidence>
<dbReference type="InterPro" id="IPR003481">
    <property type="entry name" value="FliD_N"/>
</dbReference>
<evidence type="ECO:0000259" key="7">
    <source>
        <dbReference type="Pfam" id="PF07195"/>
    </source>
</evidence>
<comment type="subunit">
    <text evidence="2 5">Homopentamer.</text>
</comment>
<evidence type="ECO:0000256" key="3">
    <source>
        <dbReference type="ARBA" id="ARBA00023054"/>
    </source>
</evidence>
<dbReference type="Pfam" id="PF02465">
    <property type="entry name" value="FliD_N"/>
    <property type="match status" value="1"/>
</dbReference>
<sequence>MASISSLGIGSGMDLNGLLGQLESAERQKLTPITAQKSSYNAKISAFGKLESALDKFQQAAAKLNNADAFRAVKSSVTGDAFTAAADTTAVAGTYKISVSQLAQAHSLASTGVADKTAELGAGTMSITMGGETMDVSIVDGESSLEDIRDAINTKEGGATASIINDGGATPYRLVLTSKSTGTDSAMSVAISGNTQLNADGSNTLVETVAAQDAKLSVNGIGVTSQSNSVKEAVQGVTLNLTKTIDAATPETLTISQDSEAITKNIQSFVDAYNSLKTTMDSLTSYNAETGSAGQLLGDNTMRSVETRLRSVMTGSLGEGSLQMLSDIGVELKLDGKLEVNTEKLDELVANSPEGLSRFFGGSETVDGFSDKLEATLKTMLDDKGMLDNATSGLKDRISSLDDRYDRVESSINSTIERYRKQFADMDMLVSQMNSTMSYLSQQFEAMNAQLGKS</sequence>
<dbReference type="PANTHER" id="PTHR30288">
    <property type="entry name" value="FLAGELLAR CAP/ASSEMBLY PROTEIN FLID"/>
    <property type="match status" value="1"/>
</dbReference>
<keyword evidence="5" id="KW-0964">Secreted</keyword>
<dbReference type="Proteomes" id="UP001595640">
    <property type="component" value="Unassembled WGS sequence"/>
</dbReference>